<sequence>MSPGTRATPLAGMSFAHLDLDAATRLLLSPQGLRTGVPWRLVNTWSIALAHRQRGYASVLRGDGVNLADGKPVAWVLRALGRRHGSSTVAAQVRGPDFFPHVLDVGRRAAVRHYLLGGTAETLERLQTVIAERFPGCRVVGAEAPPFRPLTHDERAAQDERIRSSGADVVWVGLGTPKQDIEAQRLAAALDRPVVAVGAAFDFLAGTKSEAPRWVQRAALEWLFRFASEPGRLWRRYTLGLLFFARVALRDLRRPVVRSLPVGSLRRPQPGMRLAEEFAVERVGA</sequence>
<dbReference type="NCBIfam" id="TIGR00696">
    <property type="entry name" value="wecG_tagA_cpsF"/>
    <property type="match status" value="1"/>
</dbReference>
<dbReference type="GO" id="GO:0047244">
    <property type="term" value="F:N-acetylglucosaminyldiphosphoundecaprenol N-acetyl-beta-D-mannosaminyltransferase activity"/>
    <property type="evidence" value="ECO:0007669"/>
    <property type="project" value="UniProtKB-EC"/>
</dbReference>
<dbReference type="Pfam" id="PF03808">
    <property type="entry name" value="Glyco_tran_WecG"/>
    <property type="match status" value="1"/>
</dbReference>
<comment type="caution">
    <text evidence="3">The sequence shown here is derived from an EMBL/GenBank/DDBJ whole genome shotgun (WGS) entry which is preliminary data.</text>
</comment>
<organism evidence="3 4">
    <name type="scientific">Petropleomorpha daqingensis</name>
    <dbReference type="NCBI Taxonomy" id="2026353"/>
    <lineage>
        <taxon>Bacteria</taxon>
        <taxon>Bacillati</taxon>
        <taxon>Actinomycetota</taxon>
        <taxon>Actinomycetes</taxon>
        <taxon>Geodermatophilales</taxon>
        <taxon>Geodermatophilaceae</taxon>
        <taxon>Petropleomorpha</taxon>
    </lineage>
</organism>
<proteinExistence type="predicted"/>
<gene>
    <name evidence="3" type="ORF">GGQ55_002157</name>
</gene>
<dbReference type="Proteomes" id="UP000541969">
    <property type="component" value="Unassembled WGS sequence"/>
</dbReference>
<dbReference type="PANTHER" id="PTHR34136:SF1">
    <property type="entry name" value="UDP-N-ACETYL-D-MANNOSAMINURONIC ACID TRANSFERASE"/>
    <property type="match status" value="1"/>
</dbReference>
<evidence type="ECO:0000256" key="1">
    <source>
        <dbReference type="ARBA" id="ARBA00022676"/>
    </source>
</evidence>
<keyword evidence="2 3" id="KW-0808">Transferase</keyword>
<dbReference type="EC" id="2.4.1.187" evidence="3"/>
<dbReference type="PANTHER" id="PTHR34136">
    <property type="match status" value="1"/>
</dbReference>
<evidence type="ECO:0000256" key="2">
    <source>
        <dbReference type="ARBA" id="ARBA00022679"/>
    </source>
</evidence>
<dbReference type="EMBL" id="JACBZT010000001">
    <property type="protein sequence ID" value="NYJ05879.1"/>
    <property type="molecule type" value="Genomic_DNA"/>
</dbReference>
<dbReference type="AlphaFoldDB" id="A0A853CFV5"/>
<name>A0A853CFV5_9ACTN</name>
<keyword evidence="1 3" id="KW-0328">Glycosyltransferase</keyword>
<dbReference type="CDD" id="cd06533">
    <property type="entry name" value="Glyco_transf_WecG_TagA"/>
    <property type="match status" value="1"/>
</dbReference>
<evidence type="ECO:0000313" key="4">
    <source>
        <dbReference type="Proteomes" id="UP000541969"/>
    </source>
</evidence>
<protein>
    <submittedName>
        <fullName evidence="3">N-acetylglucosaminyldiphosphoundecaprenol N-acetyl-beta-D-mannosaminyltransferase</fullName>
        <ecNumber evidence="3">2.4.1.187</ecNumber>
    </submittedName>
</protein>
<evidence type="ECO:0000313" key="3">
    <source>
        <dbReference type="EMBL" id="NYJ05879.1"/>
    </source>
</evidence>
<accession>A0A853CFV5</accession>
<dbReference type="RefSeq" id="WP_179716601.1">
    <property type="nucleotide sequence ID" value="NZ_JACBZT010000001.1"/>
</dbReference>
<dbReference type="InterPro" id="IPR004629">
    <property type="entry name" value="WecG_TagA_CpsF"/>
</dbReference>
<reference evidence="3 4" key="1">
    <citation type="submission" date="2020-07" db="EMBL/GenBank/DDBJ databases">
        <title>Sequencing the genomes of 1000 actinobacteria strains.</title>
        <authorList>
            <person name="Klenk H.-P."/>
        </authorList>
    </citation>
    <scope>NUCLEOTIDE SEQUENCE [LARGE SCALE GENOMIC DNA]</scope>
    <source>
        <strain evidence="3 4">DSM 104001</strain>
    </source>
</reference>
<keyword evidence="4" id="KW-1185">Reference proteome</keyword>